<reference evidence="4" key="1">
    <citation type="submission" date="2016-10" db="EMBL/GenBank/DDBJ databases">
        <authorList>
            <person name="Varghese N."/>
            <person name="Submissions S."/>
        </authorList>
    </citation>
    <scope>NUCLEOTIDE SEQUENCE [LARGE SCALE GENOMIC DNA]</scope>
    <source>
        <strain evidence="4">DSM 26893</strain>
    </source>
</reference>
<dbReference type="AlphaFoldDB" id="A0A1H8K1N7"/>
<evidence type="ECO:0000256" key="2">
    <source>
        <dbReference type="SAM" id="SignalP"/>
    </source>
</evidence>
<evidence type="ECO:0000256" key="1">
    <source>
        <dbReference type="SAM" id="MobiDB-lite"/>
    </source>
</evidence>
<organism evidence="3 4">
    <name type="scientific">Palleronia pelagia</name>
    <dbReference type="NCBI Taxonomy" id="387096"/>
    <lineage>
        <taxon>Bacteria</taxon>
        <taxon>Pseudomonadati</taxon>
        <taxon>Pseudomonadota</taxon>
        <taxon>Alphaproteobacteria</taxon>
        <taxon>Rhodobacterales</taxon>
        <taxon>Roseobacteraceae</taxon>
        <taxon>Palleronia</taxon>
    </lineage>
</organism>
<keyword evidence="4" id="KW-1185">Reference proteome</keyword>
<name>A0A1H8K1N7_9RHOB</name>
<feature type="chain" id="PRO_5011760649" description="HdeA/HdeB family protein" evidence="2">
    <location>
        <begin position="18"/>
        <end position="170"/>
    </location>
</feature>
<evidence type="ECO:0000313" key="3">
    <source>
        <dbReference type="EMBL" id="SEN86832.1"/>
    </source>
</evidence>
<dbReference type="RefSeq" id="WP_091846180.1">
    <property type="nucleotide sequence ID" value="NZ_FOCM01000007.1"/>
</dbReference>
<evidence type="ECO:0000313" key="4">
    <source>
        <dbReference type="Proteomes" id="UP000199372"/>
    </source>
</evidence>
<protein>
    <recommendedName>
        <fullName evidence="5">HdeA/HdeB family protein</fullName>
    </recommendedName>
</protein>
<dbReference type="EMBL" id="FOCM01000007">
    <property type="protein sequence ID" value="SEN86832.1"/>
    <property type="molecule type" value="Genomic_DNA"/>
</dbReference>
<feature type="region of interest" description="Disordered" evidence="1">
    <location>
        <begin position="119"/>
        <end position="170"/>
    </location>
</feature>
<keyword evidence="2" id="KW-0732">Signal</keyword>
<evidence type="ECO:0008006" key="5">
    <source>
        <dbReference type="Google" id="ProtNLM"/>
    </source>
</evidence>
<proteinExistence type="predicted"/>
<feature type="compositionally biased region" description="Acidic residues" evidence="1">
    <location>
        <begin position="142"/>
        <end position="170"/>
    </location>
</feature>
<feature type="signal peptide" evidence="2">
    <location>
        <begin position="1"/>
        <end position="17"/>
    </location>
</feature>
<accession>A0A1H8K1N7</accession>
<sequence>MRYATIAALWLGGAAMAQSTSEDIVALAEEAGIGGLGLAPCRDVTGPENAPLLAQAGDWMLGYMAGRIDAGETLVEGEPLSAASSIDIVTSIATFCVQNPDATVLGAARRYGQRVFGTEPVDRQFEDAPSEVPRPAARPESIEEEAAEEETASDADDTETTEPADEPAAD</sequence>
<dbReference type="Proteomes" id="UP000199372">
    <property type="component" value="Unassembled WGS sequence"/>
</dbReference>
<dbReference type="OrthoDB" id="7873970at2"/>
<gene>
    <name evidence="3" type="ORF">SAMN04488011_10754</name>
</gene>